<evidence type="ECO:0000313" key="3">
    <source>
        <dbReference type="Proteomes" id="UP000054770"/>
    </source>
</evidence>
<keyword evidence="1" id="KW-0472">Membrane</keyword>
<organism evidence="2 3">
    <name type="scientific">Caballeronia choica</name>
    <dbReference type="NCBI Taxonomy" id="326476"/>
    <lineage>
        <taxon>Bacteria</taxon>
        <taxon>Pseudomonadati</taxon>
        <taxon>Pseudomonadota</taxon>
        <taxon>Betaproteobacteria</taxon>
        <taxon>Burkholderiales</taxon>
        <taxon>Burkholderiaceae</taxon>
        <taxon>Caballeronia</taxon>
    </lineage>
</organism>
<keyword evidence="3" id="KW-1185">Reference proteome</keyword>
<accession>A0A158KZS2</accession>
<proteinExistence type="predicted"/>
<name>A0A158KZS2_9BURK</name>
<protein>
    <submittedName>
        <fullName evidence="2">Uncharacterized protein</fullName>
    </submittedName>
</protein>
<feature type="transmembrane region" description="Helical" evidence="1">
    <location>
        <begin position="46"/>
        <end position="65"/>
    </location>
</feature>
<sequence>MHRTTTVMLRTYLRTASAMAGIIQVGAIGAIVFLRIPASAMESSGFRVWALAGIIVGTAVVRQLSRLAFQRAMQNQVASVGDSRSPIVIASGCPLVTLVLLHLKFARREFVVDRVTC</sequence>
<evidence type="ECO:0000313" key="2">
    <source>
        <dbReference type="EMBL" id="SAL86648.1"/>
    </source>
</evidence>
<reference evidence="2" key="1">
    <citation type="submission" date="2016-01" db="EMBL/GenBank/DDBJ databases">
        <authorList>
            <person name="Peeters C."/>
        </authorList>
    </citation>
    <scope>NUCLEOTIDE SEQUENCE [LARGE SCALE GENOMIC DNA]</scope>
    <source>
        <strain evidence="2">LMG 22940</strain>
    </source>
</reference>
<dbReference type="AlphaFoldDB" id="A0A158KZS2"/>
<evidence type="ECO:0000256" key="1">
    <source>
        <dbReference type="SAM" id="Phobius"/>
    </source>
</evidence>
<gene>
    <name evidence="2" type="ORF">AWB68_08100</name>
</gene>
<feature type="transmembrane region" description="Helical" evidence="1">
    <location>
        <begin position="12"/>
        <end position="34"/>
    </location>
</feature>
<keyword evidence="1" id="KW-0812">Transmembrane</keyword>
<dbReference type="Proteomes" id="UP000054770">
    <property type="component" value="Unassembled WGS sequence"/>
</dbReference>
<dbReference type="EMBL" id="FCON02000237">
    <property type="protein sequence ID" value="SAL86648.1"/>
    <property type="molecule type" value="Genomic_DNA"/>
</dbReference>
<comment type="caution">
    <text evidence="2">The sequence shown here is derived from an EMBL/GenBank/DDBJ whole genome shotgun (WGS) entry which is preliminary data.</text>
</comment>
<keyword evidence="1" id="KW-1133">Transmembrane helix</keyword>